<evidence type="ECO:0000313" key="1">
    <source>
        <dbReference type="EMBL" id="PWN04435.1"/>
    </source>
</evidence>
<sequence length="407" mass="45599">MQSLSLAQARRIALAAQGFADKRHEVPTMRTFQRTLARTGVLQVDSVNVLQRAHYMPLYSRMGPYDVDLLRRAAESRPRRVVEYWAHVQAFMPVELWPVMRFRMQHYAEREFKWWPGVDPVLKERVLQEVADRGPVTARDLEDGAPREKKHWGWNWSEARKALDILYMTGDVAIAGRTSQFEVRYDLPERVLPAEVLAAPALTEDEAVLELVRRSARSHGVASANCLADYYRIKVGPARAAAEELVAAGELERVTVEGWKRPAYLHRDARLPRRIGASTLLSPFDPVVWERARSEAIFDFHYRIEIYTPAAKRVHGYYVLPFLLGDRIVGRVDLKADRATRVLLVQGSYAEPGAPAGTAAELAGELWRLAGWLGLDDVVVAPRGDLAAAVAAEVSRSQPVAAPAPAG</sequence>
<dbReference type="OrthoDB" id="9787207at2"/>
<organism evidence="1 2">
    <name type="scientific">Nocardioides silvaticus</name>
    <dbReference type="NCBI Taxonomy" id="2201891"/>
    <lineage>
        <taxon>Bacteria</taxon>
        <taxon>Bacillati</taxon>
        <taxon>Actinomycetota</taxon>
        <taxon>Actinomycetes</taxon>
        <taxon>Propionibacteriales</taxon>
        <taxon>Nocardioidaceae</taxon>
        <taxon>Nocardioides</taxon>
    </lineage>
</organism>
<dbReference type="RefSeq" id="WP_109691938.1">
    <property type="nucleotide sequence ID" value="NZ_QGDD01000001.1"/>
</dbReference>
<keyword evidence="2" id="KW-1185">Reference proteome</keyword>
<dbReference type="Pfam" id="PF06224">
    <property type="entry name" value="AlkZ-like"/>
    <property type="match status" value="1"/>
</dbReference>
<evidence type="ECO:0000313" key="2">
    <source>
        <dbReference type="Proteomes" id="UP000245507"/>
    </source>
</evidence>
<name>A0A316TN28_9ACTN</name>
<comment type="caution">
    <text evidence="1">The sequence shown here is derived from an EMBL/GenBank/DDBJ whole genome shotgun (WGS) entry which is preliminary data.</text>
</comment>
<dbReference type="AlphaFoldDB" id="A0A316TN28"/>
<gene>
    <name evidence="1" type="ORF">DJ010_02005</name>
</gene>
<dbReference type="EMBL" id="QGDD01000001">
    <property type="protein sequence ID" value="PWN04435.1"/>
    <property type="molecule type" value="Genomic_DNA"/>
</dbReference>
<reference evidence="1 2" key="1">
    <citation type="submission" date="2018-05" db="EMBL/GenBank/DDBJ databases">
        <title>Nocardioides silvaticus genome.</title>
        <authorList>
            <person name="Li C."/>
            <person name="Wang G."/>
        </authorList>
    </citation>
    <scope>NUCLEOTIDE SEQUENCE [LARGE SCALE GENOMIC DNA]</scope>
    <source>
        <strain evidence="1 2">CCTCC AB 2018079</strain>
    </source>
</reference>
<accession>A0A316TN28</accession>
<dbReference type="Proteomes" id="UP000245507">
    <property type="component" value="Unassembled WGS sequence"/>
</dbReference>
<dbReference type="InterPro" id="IPR009351">
    <property type="entry name" value="AlkZ-like"/>
</dbReference>
<protein>
    <submittedName>
        <fullName evidence="1">Cytoplasmic protein</fullName>
    </submittedName>
</protein>
<proteinExistence type="predicted"/>
<dbReference type="PANTHER" id="PTHR30528">
    <property type="entry name" value="CYTOPLASMIC PROTEIN"/>
    <property type="match status" value="1"/>
</dbReference>
<dbReference type="PANTHER" id="PTHR30528:SF0">
    <property type="entry name" value="CYTOPLASMIC PROTEIN"/>
    <property type="match status" value="1"/>
</dbReference>